<keyword evidence="1" id="KW-0472">Membrane</keyword>
<organism evidence="3">
    <name type="scientific">Candidatus Kentrum sp. FW</name>
    <dbReference type="NCBI Taxonomy" id="2126338"/>
    <lineage>
        <taxon>Bacteria</taxon>
        <taxon>Pseudomonadati</taxon>
        <taxon>Pseudomonadota</taxon>
        <taxon>Gammaproteobacteria</taxon>
        <taxon>Candidatus Kentrum</taxon>
    </lineage>
</organism>
<evidence type="ECO:0000259" key="2">
    <source>
        <dbReference type="Pfam" id="PF00892"/>
    </source>
</evidence>
<accession>A0A450TQ42</accession>
<dbReference type="EMBL" id="CAADFE010000021">
    <property type="protein sequence ID" value="VFJ70036.1"/>
    <property type="molecule type" value="Genomic_DNA"/>
</dbReference>
<feature type="transmembrane region" description="Helical" evidence="1">
    <location>
        <begin position="47"/>
        <end position="66"/>
    </location>
</feature>
<evidence type="ECO:0000256" key="1">
    <source>
        <dbReference type="SAM" id="Phobius"/>
    </source>
</evidence>
<gene>
    <name evidence="3" type="ORF">BECKFW1821C_GA0114237_10213</name>
</gene>
<dbReference type="Pfam" id="PF00892">
    <property type="entry name" value="EamA"/>
    <property type="match status" value="1"/>
</dbReference>
<dbReference type="SUPFAM" id="SSF103481">
    <property type="entry name" value="Multidrug resistance efflux transporter EmrE"/>
    <property type="match status" value="1"/>
</dbReference>
<feature type="transmembrane region" description="Helical" evidence="1">
    <location>
        <begin position="104"/>
        <end position="121"/>
    </location>
</feature>
<dbReference type="InterPro" id="IPR037185">
    <property type="entry name" value="EmrE-like"/>
</dbReference>
<feature type="domain" description="EamA" evidence="2">
    <location>
        <begin position="12"/>
        <end position="120"/>
    </location>
</feature>
<keyword evidence="1" id="KW-0812">Transmembrane</keyword>
<protein>
    <submittedName>
        <fullName evidence="3">EamA-like transporter family protein</fullName>
    </submittedName>
</protein>
<dbReference type="GO" id="GO:0016020">
    <property type="term" value="C:membrane"/>
    <property type="evidence" value="ECO:0007669"/>
    <property type="project" value="InterPro"/>
</dbReference>
<name>A0A450TQ42_9GAMM</name>
<reference evidence="3" key="1">
    <citation type="submission" date="2019-02" db="EMBL/GenBank/DDBJ databases">
        <authorList>
            <person name="Gruber-Vodicka R. H."/>
            <person name="Seah K. B. B."/>
        </authorList>
    </citation>
    <scope>NUCLEOTIDE SEQUENCE</scope>
    <source>
        <strain evidence="3">BECK_BZ131</strain>
    </source>
</reference>
<dbReference type="AlphaFoldDB" id="A0A450TQ42"/>
<feature type="transmembrane region" description="Helical" evidence="1">
    <location>
        <begin position="78"/>
        <end position="98"/>
    </location>
</feature>
<dbReference type="Gene3D" id="1.10.3730.20">
    <property type="match status" value="1"/>
</dbReference>
<dbReference type="InterPro" id="IPR000620">
    <property type="entry name" value="EamA_dom"/>
</dbReference>
<keyword evidence="1" id="KW-1133">Transmembrane helix</keyword>
<evidence type="ECO:0000313" key="3">
    <source>
        <dbReference type="EMBL" id="VFJ70036.1"/>
    </source>
</evidence>
<proteinExistence type="predicted"/>
<sequence>MFARFTGFKIFHNAPAMMILASLMVASAQILFKLASTQTSQHIGIHVFLSWQVWMGVVAYFMAFLFSLRGFQLGSISVTAPFFGLAYVWTTLVGYIFFDDHLNAPHILGLGLVIGGAYLLAGES</sequence>